<evidence type="ECO:0000256" key="1">
    <source>
        <dbReference type="SAM" id="MobiDB-lite"/>
    </source>
</evidence>
<name>A0A8S2XTE8_9BILA</name>
<feature type="non-terminal residue" evidence="2">
    <location>
        <position position="1"/>
    </location>
</feature>
<evidence type="ECO:0000313" key="3">
    <source>
        <dbReference type="Proteomes" id="UP000681720"/>
    </source>
</evidence>
<reference evidence="2" key="1">
    <citation type="submission" date="2021-02" db="EMBL/GenBank/DDBJ databases">
        <authorList>
            <person name="Nowell W R."/>
        </authorList>
    </citation>
    <scope>NUCLEOTIDE SEQUENCE</scope>
</reference>
<feature type="region of interest" description="Disordered" evidence="1">
    <location>
        <begin position="1"/>
        <end position="45"/>
    </location>
</feature>
<protein>
    <submittedName>
        <fullName evidence="2">Uncharacterized protein</fullName>
    </submittedName>
</protein>
<accession>A0A8S2XTE8</accession>
<evidence type="ECO:0000313" key="2">
    <source>
        <dbReference type="EMBL" id="CAF4508356.1"/>
    </source>
</evidence>
<gene>
    <name evidence="2" type="ORF">GIL414_LOCUS35069</name>
</gene>
<dbReference type="AlphaFoldDB" id="A0A8S2XTE8"/>
<dbReference type="EMBL" id="CAJOBJ010082762">
    <property type="protein sequence ID" value="CAF4508356.1"/>
    <property type="molecule type" value="Genomic_DNA"/>
</dbReference>
<feature type="compositionally biased region" description="Polar residues" evidence="1">
    <location>
        <begin position="9"/>
        <end position="32"/>
    </location>
</feature>
<feature type="compositionally biased region" description="Basic and acidic residues" evidence="1">
    <location>
        <begin position="34"/>
        <end position="45"/>
    </location>
</feature>
<dbReference type="Proteomes" id="UP000681720">
    <property type="component" value="Unassembled WGS sequence"/>
</dbReference>
<organism evidence="2 3">
    <name type="scientific">Rotaria magnacalcarata</name>
    <dbReference type="NCBI Taxonomy" id="392030"/>
    <lineage>
        <taxon>Eukaryota</taxon>
        <taxon>Metazoa</taxon>
        <taxon>Spiralia</taxon>
        <taxon>Gnathifera</taxon>
        <taxon>Rotifera</taxon>
        <taxon>Eurotatoria</taxon>
        <taxon>Bdelloidea</taxon>
        <taxon>Philodinida</taxon>
        <taxon>Philodinidae</taxon>
        <taxon>Rotaria</taxon>
    </lineage>
</organism>
<proteinExistence type="predicted"/>
<comment type="caution">
    <text evidence="2">The sequence shown here is derived from an EMBL/GenBank/DDBJ whole genome shotgun (WGS) entry which is preliminary data.</text>
</comment>
<sequence>LDSLRHGFNSMSLQQKNQPLPKPISNQSNIHTTHSHDNRNGKLDH</sequence>